<sequence length="79" mass="8596">MSDIKNALDVAAFTMAGNLMVTLFDKGVISREEATHIINIAQKSAAPQSAEGHQDGSYINTNWHFDNLRACMGITAKKD</sequence>
<reference evidence="2 5" key="3">
    <citation type="submission" date="2019-12" db="EMBL/GenBank/DDBJ databases">
        <title>Enteriobacteria Tanzani isolates_10432.</title>
        <authorList>
            <person name="Subbiah M."/>
            <person name="Call D."/>
        </authorList>
    </citation>
    <scope>NUCLEOTIDE SEQUENCE [LARGE SCALE GENOMIC DNA]</scope>
    <source>
        <strain evidence="2 5">10432wF6</strain>
    </source>
</reference>
<dbReference type="Proteomes" id="UP000218543">
    <property type="component" value="Unassembled WGS sequence"/>
</dbReference>
<evidence type="ECO:0000313" key="2">
    <source>
        <dbReference type="EMBL" id="MWL44966.1"/>
    </source>
</evidence>
<protein>
    <submittedName>
        <fullName evidence="3">Uncharacterized protein</fullName>
    </submittedName>
</protein>
<dbReference type="Proteomes" id="UP000487258">
    <property type="component" value="Unassembled WGS sequence"/>
</dbReference>
<dbReference type="RefSeq" id="WP_032204020.1">
    <property type="nucleotide sequence ID" value="NZ_BFKO01000027.1"/>
</dbReference>
<reference evidence="1" key="4">
    <citation type="submission" date="2020-02" db="EMBL/GenBank/DDBJ databases">
        <authorList>
            <consortium name="NCBI Pathogen Detection Project"/>
        </authorList>
    </citation>
    <scope>NUCLEOTIDE SEQUENCE</scope>
    <source>
        <strain evidence="1">BCW_4213</strain>
    </source>
</reference>
<reference evidence="3 4" key="1">
    <citation type="submission" date="2016-12" db="EMBL/GenBank/DDBJ databases">
        <title>Real-Time Genomic Investigation Underlying the Public Health Response to a Shiga Toxin-Producing Escherichia Coli O26:H11 Outbreak in a Nursery.</title>
        <authorList>
            <person name="Ferdous M."/>
            <person name="Moran-Gilad J."/>
            <person name="Rossen J.W."/>
            <person name="Gdalevich M."/>
        </authorList>
    </citation>
    <scope>NUCLEOTIDE SEQUENCE [LARGE SCALE GENOMIC DNA]</scope>
    <source>
        <strain evidence="3 4">STEC 514-2</strain>
    </source>
</reference>
<dbReference type="AlphaFoldDB" id="A0A2A2CGF0"/>
<proteinExistence type="predicted"/>
<reference evidence="1" key="2">
    <citation type="journal article" date="2018" name="Genome Biol.">
        <title>SKESA: strategic k-mer extension for scrupulous assemblies.</title>
        <authorList>
            <person name="Souvorov A."/>
            <person name="Agarwala R."/>
            <person name="Lipman D.J."/>
        </authorList>
    </citation>
    <scope>NUCLEOTIDE SEQUENCE [LARGE SCALE GENOMIC DNA]</scope>
    <source>
        <strain evidence="1">BCW_4213</strain>
    </source>
</reference>
<name>A0A2A2CGF0_ECOLX</name>
<gene>
    <name evidence="3" type="ORF">BTQ06_03805</name>
    <name evidence="2" type="ORF">GQM04_05330</name>
    <name evidence="1" type="ORF">HI055_004716</name>
</gene>
<comment type="caution">
    <text evidence="3">The sequence shown here is derived from an EMBL/GenBank/DDBJ whole genome shotgun (WGS) entry which is preliminary data.</text>
</comment>
<evidence type="ECO:0000313" key="3">
    <source>
        <dbReference type="EMBL" id="PAU26424.1"/>
    </source>
</evidence>
<evidence type="ECO:0000313" key="4">
    <source>
        <dbReference type="Proteomes" id="UP000218543"/>
    </source>
</evidence>
<dbReference type="EMBL" id="MRVZ01000007">
    <property type="protein sequence ID" value="PAU26424.1"/>
    <property type="molecule type" value="Genomic_DNA"/>
</dbReference>
<accession>A0A2A2CGF0</accession>
<dbReference type="EMBL" id="DABDSA010000067">
    <property type="protein sequence ID" value="HAI2144265.1"/>
    <property type="molecule type" value="Genomic_DNA"/>
</dbReference>
<dbReference type="Proteomes" id="UP000852798">
    <property type="component" value="Unassembled WGS sequence"/>
</dbReference>
<evidence type="ECO:0000313" key="1">
    <source>
        <dbReference type="EMBL" id="HAI2144265.1"/>
    </source>
</evidence>
<organism evidence="3 4">
    <name type="scientific">Escherichia coli</name>
    <dbReference type="NCBI Taxonomy" id="562"/>
    <lineage>
        <taxon>Bacteria</taxon>
        <taxon>Pseudomonadati</taxon>
        <taxon>Pseudomonadota</taxon>
        <taxon>Gammaproteobacteria</taxon>
        <taxon>Enterobacterales</taxon>
        <taxon>Enterobacteriaceae</taxon>
        <taxon>Escherichia</taxon>
    </lineage>
</organism>
<evidence type="ECO:0000313" key="5">
    <source>
        <dbReference type="Proteomes" id="UP000487258"/>
    </source>
</evidence>
<dbReference type="EMBL" id="WTMY01000028">
    <property type="protein sequence ID" value="MWL44966.1"/>
    <property type="molecule type" value="Genomic_DNA"/>
</dbReference>